<dbReference type="SMART" id="SM00744">
    <property type="entry name" value="RINGv"/>
    <property type="match status" value="1"/>
</dbReference>
<accession>A0A2P6QSU0</accession>
<keyword evidence="10" id="KW-1185">Reference proteome</keyword>
<dbReference type="AlphaFoldDB" id="A0A2P6QSU0"/>
<proteinExistence type="predicted"/>
<dbReference type="InterPro" id="IPR013083">
    <property type="entry name" value="Znf_RING/FYVE/PHD"/>
</dbReference>
<comment type="caution">
    <text evidence="9">The sequence shown here is derived from an EMBL/GenBank/DDBJ whole genome shotgun (WGS) entry which is preliminary data.</text>
</comment>
<dbReference type="STRING" id="74649.A0A2P6QSU0"/>
<gene>
    <name evidence="9" type="ORF">RchiOBHm_Chr4g0400421</name>
</gene>
<keyword evidence="4 6" id="KW-0863">Zinc-finger</keyword>
<sequence>MRHDSLEEETRTCVGVGVGEGGVSDVGEEDEDDNDDVVETSPASESAIEELEEMRDDSLEEETRTCVICLEEVAGKATRLPCLHLFHEACIEEWLKIKHMCPLCRYPIPCDANQGSLWWFCLLSFFRLFFNYHLHTIY</sequence>
<comment type="catalytic activity">
    <reaction evidence="1">
        <text>S-ubiquitinyl-[E2 ubiquitin-conjugating enzyme]-L-cysteine + [acceptor protein]-L-lysine = [E2 ubiquitin-conjugating enzyme]-L-cysteine + N(6)-ubiquitinyl-[acceptor protein]-L-lysine.</text>
        <dbReference type="EC" id="2.3.2.27"/>
    </reaction>
</comment>
<feature type="region of interest" description="Disordered" evidence="7">
    <location>
        <begin position="1"/>
        <end position="58"/>
    </location>
</feature>
<evidence type="ECO:0000256" key="6">
    <source>
        <dbReference type="PROSITE-ProRule" id="PRU00175"/>
    </source>
</evidence>
<feature type="compositionally biased region" description="Basic and acidic residues" evidence="7">
    <location>
        <begin position="1"/>
        <end position="11"/>
    </location>
</feature>
<dbReference type="Gramene" id="PRQ37246">
    <property type="protein sequence ID" value="PRQ37246"/>
    <property type="gene ID" value="RchiOBHm_Chr4g0400421"/>
</dbReference>
<evidence type="ECO:0000256" key="1">
    <source>
        <dbReference type="ARBA" id="ARBA00000900"/>
    </source>
</evidence>
<organism evidence="9 10">
    <name type="scientific">Rosa chinensis</name>
    <name type="common">China rose</name>
    <dbReference type="NCBI Taxonomy" id="74649"/>
    <lineage>
        <taxon>Eukaryota</taxon>
        <taxon>Viridiplantae</taxon>
        <taxon>Streptophyta</taxon>
        <taxon>Embryophyta</taxon>
        <taxon>Tracheophyta</taxon>
        <taxon>Spermatophyta</taxon>
        <taxon>Magnoliopsida</taxon>
        <taxon>eudicotyledons</taxon>
        <taxon>Gunneridae</taxon>
        <taxon>Pentapetalae</taxon>
        <taxon>rosids</taxon>
        <taxon>fabids</taxon>
        <taxon>Rosales</taxon>
        <taxon>Rosaceae</taxon>
        <taxon>Rosoideae</taxon>
        <taxon>Rosoideae incertae sedis</taxon>
        <taxon>Rosa</taxon>
    </lineage>
</organism>
<dbReference type="EMBL" id="PDCK01000042">
    <property type="protein sequence ID" value="PRQ37246.1"/>
    <property type="molecule type" value="Genomic_DNA"/>
</dbReference>
<dbReference type="GO" id="GO:0005737">
    <property type="term" value="C:cytoplasm"/>
    <property type="evidence" value="ECO:0007669"/>
    <property type="project" value="TreeGrafter"/>
</dbReference>
<feature type="compositionally biased region" description="Acidic residues" evidence="7">
    <location>
        <begin position="47"/>
        <end position="58"/>
    </location>
</feature>
<dbReference type="PANTHER" id="PTHR15710:SF243">
    <property type="entry name" value="E3 UBIQUITIN-PROTEIN LIGASE PRAJA-2 ISOFORM X1"/>
    <property type="match status" value="1"/>
</dbReference>
<reference evidence="9 10" key="1">
    <citation type="journal article" date="2018" name="Nat. Genet.">
        <title>The Rosa genome provides new insights in the design of modern roses.</title>
        <authorList>
            <person name="Bendahmane M."/>
        </authorList>
    </citation>
    <scope>NUCLEOTIDE SEQUENCE [LARGE SCALE GENOMIC DNA]</scope>
    <source>
        <strain evidence="10">cv. Old Blush</strain>
    </source>
</reference>
<evidence type="ECO:0000259" key="8">
    <source>
        <dbReference type="PROSITE" id="PS50089"/>
    </source>
</evidence>
<keyword evidence="3" id="KW-0479">Metal-binding</keyword>
<dbReference type="SMART" id="SM00184">
    <property type="entry name" value="RING"/>
    <property type="match status" value="1"/>
</dbReference>
<dbReference type="GO" id="GO:0008270">
    <property type="term" value="F:zinc ion binding"/>
    <property type="evidence" value="ECO:0007669"/>
    <property type="project" value="UniProtKB-KW"/>
</dbReference>
<dbReference type="Pfam" id="PF13639">
    <property type="entry name" value="zf-RING_2"/>
    <property type="match status" value="1"/>
</dbReference>
<dbReference type="Proteomes" id="UP000238479">
    <property type="component" value="Chromosome 4"/>
</dbReference>
<dbReference type="GO" id="GO:0016567">
    <property type="term" value="P:protein ubiquitination"/>
    <property type="evidence" value="ECO:0007669"/>
    <property type="project" value="TreeGrafter"/>
</dbReference>
<dbReference type="GO" id="GO:0061630">
    <property type="term" value="F:ubiquitin protein ligase activity"/>
    <property type="evidence" value="ECO:0007669"/>
    <property type="project" value="UniProtKB-EC"/>
</dbReference>
<keyword evidence="5" id="KW-0862">Zinc</keyword>
<evidence type="ECO:0000256" key="5">
    <source>
        <dbReference type="ARBA" id="ARBA00022833"/>
    </source>
</evidence>
<dbReference type="PROSITE" id="PS50089">
    <property type="entry name" value="ZF_RING_2"/>
    <property type="match status" value="1"/>
</dbReference>
<dbReference type="PANTHER" id="PTHR15710">
    <property type="entry name" value="E3 UBIQUITIN-PROTEIN LIGASE PRAJA"/>
    <property type="match status" value="1"/>
</dbReference>
<evidence type="ECO:0000313" key="9">
    <source>
        <dbReference type="EMBL" id="PRQ37246.1"/>
    </source>
</evidence>
<dbReference type="OMA" id="PCDANQG"/>
<evidence type="ECO:0000256" key="3">
    <source>
        <dbReference type="ARBA" id="ARBA00022723"/>
    </source>
</evidence>
<dbReference type="SUPFAM" id="SSF57850">
    <property type="entry name" value="RING/U-box"/>
    <property type="match status" value="1"/>
</dbReference>
<feature type="domain" description="RING-type" evidence="8">
    <location>
        <begin position="66"/>
        <end position="105"/>
    </location>
</feature>
<dbReference type="InterPro" id="IPR011016">
    <property type="entry name" value="Znf_RING-CH"/>
</dbReference>
<dbReference type="InterPro" id="IPR001841">
    <property type="entry name" value="Znf_RING"/>
</dbReference>
<feature type="compositionally biased region" description="Acidic residues" evidence="7">
    <location>
        <begin position="26"/>
        <end position="38"/>
    </location>
</feature>
<evidence type="ECO:0000313" key="10">
    <source>
        <dbReference type="Proteomes" id="UP000238479"/>
    </source>
</evidence>
<name>A0A2P6QSU0_ROSCH</name>
<dbReference type="EC" id="2.3.2.27" evidence="2"/>
<evidence type="ECO:0000256" key="4">
    <source>
        <dbReference type="ARBA" id="ARBA00022771"/>
    </source>
</evidence>
<evidence type="ECO:0000256" key="2">
    <source>
        <dbReference type="ARBA" id="ARBA00012483"/>
    </source>
</evidence>
<protein>
    <recommendedName>
        <fullName evidence="2">RING-type E3 ubiquitin transferase</fullName>
        <ecNumber evidence="2">2.3.2.27</ecNumber>
    </recommendedName>
</protein>
<dbReference type="Gene3D" id="3.30.40.10">
    <property type="entry name" value="Zinc/RING finger domain, C3HC4 (zinc finger)"/>
    <property type="match status" value="1"/>
</dbReference>
<evidence type="ECO:0000256" key="7">
    <source>
        <dbReference type="SAM" id="MobiDB-lite"/>
    </source>
</evidence>